<dbReference type="EMBL" id="VXRG01000126">
    <property type="protein sequence ID" value="MXY94766.1"/>
    <property type="molecule type" value="Genomic_DNA"/>
</dbReference>
<dbReference type="PANTHER" id="PTHR37489:SF1">
    <property type="entry name" value="DUF3500 DOMAIN-CONTAINING PROTEIN"/>
    <property type="match status" value="1"/>
</dbReference>
<dbReference type="PANTHER" id="PTHR37489">
    <property type="entry name" value="DUF3500 DOMAIN-CONTAINING PROTEIN"/>
    <property type="match status" value="1"/>
</dbReference>
<name>A0A6B0YUH2_9CHLR</name>
<accession>A0A6B0YUH2</accession>
<organism evidence="1">
    <name type="scientific">Caldilineaceae bacterium SB0664_bin_27</name>
    <dbReference type="NCBI Taxonomy" id="2605260"/>
    <lineage>
        <taxon>Bacteria</taxon>
        <taxon>Bacillati</taxon>
        <taxon>Chloroflexota</taxon>
        <taxon>Caldilineae</taxon>
        <taxon>Caldilineales</taxon>
        <taxon>Caldilineaceae</taxon>
    </lineage>
</organism>
<dbReference type="InterPro" id="IPR021889">
    <property type="entry name" value="DUF3500"/>
</dbReference>
<sequence length="364" mass="40744">MTNTTDTLTGAGAQTVVRQMGEAAATFLACLSIDQKHRAVVPFADQSERTNWHYTPILRKGLSLSEMTFPQRQSALQLVNAGLSRAGFVTASTVMGIENALDMLEDWERTYPGRDPQLYFLTIFDSPDEKGVWGWRFEGHHISLNYTIADGKIISPTPLFFGSNPADAPFSPAATLRPLAGVEDLARELVRSFDEEDLAVASISPAAPPDNVLYNLPQVVEGAFRMPANSPDLEAWKDAKGVDDSHVQALRYSDTPRGLCRSRMNSSQQELLLALIGEYIHRMPDELAEIEWHNLGEHGLDGIHFAWAGGLEKRQGHYYRIQGPRFVCEYDNTQNDANHIHSVWRDPVNDFGRDLLAHHYTHHH</sequence>
<gene>
    <name evidence="1" type="ORF">F4Y42_15110</name>
</gene>
<dbReference type="AlphaFoldDB" id="A0A6B0YUH2"/>
<reference evidence="1" key="1">
    <citation type="submission" date="2019-09" db="EMBL/GenBank/DDBJ databases">
        <title>Characterisation of the sponge microbiome using genome-centric metagenomics.</title>
        <authorList>
            <person name="Engelberts J.P."/>
            <person name="Robbins S.J."/>
            <person name="De Goeij J.M."/>
            <person name="Aranda M."/>
            <person name="Bell S.C."/>
            <person name="Webster N.S."/>
        </authorList>
    </citation>
    <scope>NUCLEOTIDE SEQUENCE</scope>
    <source>
        <strain evidence="1">SB0664_bin_27</strain>
    </source>
</reference>
<comment type="caution">
    <text evidence="1">The sequence shown here is derived from an EMBL/GenBank/DDBJ whole genome shotgun (WGS) entry which is preliminary data.</text>
</comment>
<evidence type="ECO:0000313" key="1">
    <source>
        <dbReference type="EMBL" id="MXY94766.1"/>
    </source>
</evidence>
<dbReference type="Pfam" id="PF12006">
    <property type="entry name" value="DUF3500"/>
    <property type="match status" value="1"/>
</dbReference>
<proteinExistence type="predicted"/>
<protein>
    <submittedName>
        <fullName evidence="1">DUF3500 domain-containing protein</fullName>
    </submittedName>
</protein>